<gene>
    <name evidence="1" type="ORF">S06H3_27130</name>
</gene>
<sequence>PIDPQVQGKDGKFLPAQALQILLKKIQEEGQDKLNQGQSPDWTDIQILRNIDAREIGNTISLSEYSIQLVTKYLEEYKFRDWTNHEENGNTVTQEEKVGRAKEIAHKLCSHEIWKTHSHGITREVAWEELKIKIDYPENIPGLERAIRRLWALLYWLFDSSQVAKIFLSNNYSLFKSAGRE</sequence>
<comment type="caution">
    <text evidence="1">The sequence shown here is derived from an EMBL/GenBank/DDBJ whole genome shotgun (WGS) entry which is preliminary data.</text>
</comment>
<name>X1PN99_9ZZZZ</name>
<proteinExistence type="predicted"/>
<protein>
    <submittedName>
        <fullName evidence="1">Uncharacterized protein</fullName>
    </submittedName>
</protein>
<dbReference type="EMBL" id="BARV01015721">
    <property type="protein sequence ID" value="GAI32359.1"/>
    <property type="molecule type" value="Genomic_DNA"/>
</dbReference>
<reference evidence="1" key="1">
    <citation type="journal article" date="2014" name="Front. Microbiol.">
        <title>High frequency of phylogenetically diverse reductive dehalogenase-homologous genes in deep subseafloor sedimentary metagenomes.</title>
        <authorList>
            <person name="Kawai M."/>
            <person name="Futagami T."/>
            <person name="Toyoda A."/>
            <person name="Takaki Y."/>
            <person name="Nishi S."/>
            <person name="Hori S."/>
            <person name="Arai W."/>
            <person name="Tsubouchi T."/>
            <person name="Morono Y."/>
            <person name="Uchiyama I."/>
            <person name="Ito T."/>
            <person name="Fujiyama A."/>
            <person name="Inagaki F."/>
            <person name="Takami H."/>
        </authorList>
    </citation>
    <scope>NUCLEOTIDE SEQUENCE</scope>
    <source>
        <strain evidence="1">Expedition CK06-06</strain>
    </source>
</reference>
<evidence type="ECO:0000313" key="1">
    <source>
        <dbReference type="EMBL" id="GAI32359.1"/>
    </source>
</evidence>
<organism evidence="1">
    <name type="scientific">marine sediment metagenome</name>
    <dbReference type="NCBI Taxonomy" id="412755"/>
    <lineage>
        <taxon>unclassified sequences</taxon>
        <taxon>metagenomes</taxon>
        <taxon>ecological metagenomes</taxon>
    </lineage>
</organism>
<dbReference type="AlphaFoldDB" id="X1PN99"/>
<accession>X1PN99</accession>
<feature type="non-terminal residue" evidence="1">
    <location>
        <position position="1"/>
    </location>
</feature>